<dbReference type="Proteomes" id="UP000298663">
    <property type="component" value="Unassembled WGS sequence"/>
</dbReference>
<feature type="domain" description="DUF7636" evidence="1">
    <location>
        <begin position="68"/>
        <end position="163"/>
    </location>
</feature>
<reference evidence="2 3" key="1">
    <citation type="journal article" date="2015" name="Genome Biol.">
        <title>Comparative genomics of Steinernema reveals deeply conserved gene regulatory networks.</title>
        <authorList>
            <person name="Dillman A.R."/>
            <person name="Macchietto M."/>
            <person name="Porter C.F."/>
            <person name="Rogers A."/>
            <person name="Williams B."/>
            <person name="Antoshechkin I."/>
            <person name="Lee M.M."/>
            <person name="Goodwin Z."/>
            <person name="Lu X."/>
            <person name="Lewis E.E."/>
            <person name="Goodrich-Blair H."/>
            <person name="Stock S.P."/>
            <person name="Adams B.J."/>
            <person name="Sternberg P.W."/>
            <person name="Mortazavi A."/>
        </authorList>
    </citation>
    <scope>NUCLEOTIDE SEQUENCE [LARGE SCALE GENOMIC DNA]</scope>
    <source>
        <strain evidence="2 3">ALL</strain>
    </source>
</reference>
<evidence type="ECO:0000313" key="2">
    <source>
        <dbReference type="EMBL" id="TKR70872.1"/>
    </source>
</evidence>
<accession>A0A4U5MNN0</accession>
<dbReference type="STRING" id="34508.A0A4U5MNN0"/>
<gene>
    <name evidence="2" type="ORF">L596_022841</name>
</gene>
<dbReference type="AlphaFoldDB" id="A0A4U5MNN0"/>
<reference evidence="2 3" key="2">
    <citation type="journal article" date="2019" name="G3 (Bethesda)">
        <title>Hybrid Assembly of the Genome of the Entomopathogenic Nematode Steinernema carpocapsae Identifies the X-Chromosome.</title>
        <authorList>
            <person name="Serra L."/>
            <person name="Macchietto M."/>
            <person name="Macias-Munoz A."/>
            <person name="McGill C.J."/>
            <person name="Rodriguez I.M."/>
            <person name="Rodriguez B."/>
            <person name="Murad R."/>
            <person name="Mortazavi A."/>
        </authorList>
    </citation>
    <scope>NUCLEOTIDE SEQUENCE [LARGE SCALE GENOMIC DNA]</scope>
    <source>
        <strain evidence="2 3">ALL</strain>
    </source>
</reference>
<dbReference type="EMBL" id="AZBU02000007">
    <property type="protein sequence ID" value="TKR70872.1"/>
    <property type="molecule type" value="Genomic_DNA"/>
</dbReference>
<comment type="caution">
    <text evidence="2">The sequence shown here is derived from an EMBL/GenBank/DDBJ whole genome shotgun (WGS) entry which is preliminary data.</text>
</comment>
<name>A0A4U5MNN0_STECR</name>
<protein>
    <recommendedName>
        <fullName evidence="1">DUF7636 domain-containing protein</fullName>
    </recommendedName>
</protein>
<dbReference type="Pfam" id="PF24642">
    <property type="entry name" value="DUF7636"/>
    <property type="match status" value="1"/>
</dbReference>
<dbReference type="InterPro" id="IPR056053">
    <property type="entry name" value="DUF7636"/>
</dbReference>
<proteinExistence type="predicted"/>
<organism evidence="2 3">
    <name type="scientific">Steinernema carpocapsae</name>
    <name type="common">Entomopathogenic nematode</name>
    <dbReference type="NCBI Taxonomy" id="34508"/>
    <lineage>
        <taxon>Eukaryota</taxon>
        <taxon>Metazoa</taxon>
        <taxon>Ecdysozoa</taxon>
        <taxon>Nematoda</taxon>
        <taxon>Chromadorea</taxon>
        <taxon>Rhabditida</taxon>
        <taxon>Tylenchina</taxon>
        <taxon>Panagrolaimomorpha</taxon>
        <taxon>Strongyloidoidea</taxon>
        <taxon>Steinernematidae</taxon>
        <taxon>Steinernema</taxon>
    </lineage>
</organism>
<keyword evidence="3" id="KW-1185">Reference proteome</keyword>
<sequence>MKFWASREFEELKSVHFTPLNLKMSIDGRDLKLLHKAAKMTYNELIFSNSCDPFPQASKVTVALKNRIYEKDAFTIDIPKKRDVLTPELEQIIKAKTQVTHIKLRPKWAWKEYERLVVSAIGSLEALAKLENLLIGDIPMRSFENHSFCDKQLPKIILEKILKDDDDKEDEDGDEEFY</sequence>
<evidence type="ECO:0000259" key="1">
    <source>
        <dbReference type="Pfam" id="PF24642"/>
    </source>
</evidence>
<evidence type="ECO:0000313" key="3">
    <source>
        <dbReference type="Proteomes" id="UP000298663"/>
    </source>
</evidence>